<organism evidence="1 2">
    <name type="scientific">Saxophila tyrrhenica</name>
    <dbReference type="NCBI Taxonomy" id="1690608"/>
    <lineage>
        <taxon>Eukaryota</taxon>
        <taxon>Fungi</taxon>
        <taxon>Dikarya</taxon>
        <taxon>Ascomycota</taxon>
        <taxon>Pezizomycotina</taxon>
        <taxon>Dothideomycetes</taxon>
        <taxon>Dothideomycetidae</taxon>
        <taxon>Mycosphaerellales</taxon>
        <taxon>Extremaceae</taxon>
        <taxon>Saxophila</taxon>
    </lineage>
</organism>
<keyword evidence="2" id="KW-1185">Reference proteome</keyword>
<dbReference type="EMBL" id="JAVRRT010000001">
    <property type="protein sequence ID" value="KAK5175813.1"/>
    <property type="molecule type" value="Genomic_DNA"/>
</dbReference>
<dbReference type="RefSeq" id="XP_064664451.1">
    <property type="nucleotide sequence ID" value="XM_064798217.1"/>
</dbReference>
<dbReference type="GeneID" id="89922302"/>
<comment type="caution">
    <text evidence="1">The sequence shown here is derived from an EMBL/GenBank/DDBJ whole genome shotgun (WGS) entry which is preliminary data.</text>
</comment>
<evidence type="ECO:0000313" key="1">
    <source>
        <dbReference type="EMBL" id="KAK5175813.1"/>
    </source>
</evidence>
<name>A0AAV9PTZ7_9PEZI</name>
<proteinExistence type="predicted"/>
<dbReference type="AlphaFoldDB" id="A0AAV9PTZ7"/>
<evidence type="ECO:0000313" key="2">
    <source>
        <dbReference type="Proteomes" id="UP001337655"/>
    </source>
</evidence>
<sequence length="396" mass="45548">MGNPPSATIHLNFLVFDESVLPLDADVWEEETFDLAKTTTICELEQSIKLRVIQNLQQDRTLVSILKLQDLLLVFSIKQVASNSDPPDTNLTKDRVRLRTISDFFDDSHAPDQALYIPCEIDVAYRPQPAERQPDRRISDVSVKLDCDNRVVHLRELHQDYDDLEYVFARFGSVQAQESSEDEVATSSPTKAVDVPANSTLVPRVQALIGYYYKGTEDSSLDLTLATVPCWNFSDYCIGDCIYEDVQHEFSTEDNYLLPYRNVQYRSELYNRLRRRRSKAQGDPDSGVPFMPQHTHNRYDPTTFGLGVDEAHADVVIMFSNKLPPQNSGTPPLHLPHSAQYRFDHEETAADIRERLLEDLQQKDIWWPEINAHTVLYSPPLRDTWELQLWVLPQPK</sequence>
<gene>
    <name evidence="1" type="ORF">LTR77_000953</name>
</gene>
<dbReference type="Proteomes" id="UP001337655">
    <property type="component" value="Unassembled WGS sequence"/>
</dbReference>
<accession>A0AAV9PTZ7</accession>
<reference evidence="1 2" key="1">
    <citation type="submission" date="2023-08" db="EMBL/GenBank/DDBJ databases">
        <title>Black Yeasts Isolated from many extreme environments.</title>
        <authorList>
            <person name="Coleine C."/>
            <person name="Stajich J.E."/>
            <person name="Selbmann L."/>
        </authorList>
    </citation>
    <scope>NUCLEOTIDE SEQUENCE [LARGE SCALE GENOMIC DNA]</scope>
    <source>
        <strain evidence="1 2">CCFEE 5935</strain>
    </source>
</reference>
<protein>
    <submittedName>
        <fullName evidence="1">Uncharacterized protein</fullName>
    </submittedName>
</protein>